<accession>A0ABZ0VCK2</accession>
<proteinExistence type="predicted"/>
<dbReference type="InterPro" id="IPR025159">
    <property type="entry name" value="AbiEi_N"/>
</dbReference>
<evidence type="ECO:0000259" key="2">
    <source>
        <dbReference type="Pfam" id="PF13338"/>
    </source>
</evidence>
<sequence>MCTDPEPVISASALARVGLTRRDIARALDRGEVERLRRGVYARPGACVDARTAASHGGRMACVTAARHLGLWVLADSGTPHVWLGGHGHTLVHDACRCVEHWDDGAASDSFGMPSVPRVLRQILTCCGVEAFFVALESAIHLKRISRPGIAWLRTACTIEAGEAIDFARGEADSGLESLVRWRLRHLGLHIRAQVTIVSVGRVDLLIGDRLIIEVDGRAGHDDPASRHKDRMRDAHAAMWGYITLRFDYAMVVHDWDVVERAILAQVVAGRHLAGR</sequence>
<dbReference type="Proteomes" id="UP001324533">
    <property type="component" value="Chromosome"/>
</dbReference>
<evidence type="ECO:0000259" key="1">
    <source>
        <dbReference type="Pfam" id="PF04480"/>
    </source>
</evidence>
<dbReference type="EMBL" id="CP139779">
    <property type="protein sequence ID" value="WQB71366.1"/>
    <property type="molecule type" value="Genomic_DNA"/>
</dbReference>
<feature type="domain" description="DUF559" evidence="1">
    <location>
        <begin position="187"/>
        <end position="266"/>
    </location>
</feature>
<reference evidence="3 4" key="1">
    <citation type="submission" date="2023-06" db="EMBL/GenBank/DDBJ databases">
        <title>Rock-solubilizing bacteria, Microbacterium invictum, promotes re-establishment of vegetation in rocky wasteland by accelerating rock bio-weathering and reshaping soil bacterial community.</title>
        <authorList>
            <person name="Liu C."/>
        </authorList>
    </citation>
    <scope>NUCLEOTIDE SEQUENCE [LARGE SCALE GENOMIC DNA]</scope>
    <source>
        <strain evidence="3 4">X-18</strain>
    </source>
</reference>
<evidence type="ECO:0000313" key="3">
    <source>
        <dbReference type="EMBL" id="WQB71366.1"/>
    </source>
</evidence>
<dbReference type="SUPFAM" id="SSF52980">
    <property type="entry name" value="Restriction endonuclease-like"/>
    <property type="match status" value="1"/>
</dbReference>
<gene>
    <name evidence="3" type="ORF">T9R20_05210</name>
</gene>
<dbReference type="Pfam" id="PF04480">
    <property type="entry name" value="DUF559"/>
    <property type="match status" value="1"/>
</dbReference>
<dbReference type="Pfam" id="PF13338">
    <property type="entry name" value="AbiEi_4"/>
    <property type="match status" value="1"/>
</dbReference>
<name>A0ABZ0VCK2_9MICO</name>
<dbReference type="PROSITE" id="PS50890">
    <property type="entry name" value="PUA"/>
    <property type="match status" value="1"/>
</dbReference>
<protein>
    <submittedName>
        <fullName evidence="3">Type IV toxin-antitoxin system AbiEi family antitoxin domain-containing protein</fullName>
    </submittedName>
</protein>
<dbReference type="RefSeq" id="WP_322411484.1">
    <property type="nucleotide sequence ID" value="NZ_CP139779.1"/>
</dbReference>
<dbReference type="InterPro" id="IPR011335">
    <property type="entry name" value="Restrct_endonuc-II-like"/>
</dbReference>
<feature type="domain" description="AbiEi antitoxin N-terminal" evidence="2">
    <location>
        <begin position="8"/>
        <end position="44"/>
    </location>
</feature>
<evidence type="ECO:0000313" key="4">
    <source>
        <dbReference type="Proteomes" id="UP001324533"/>
    </source>
</evidence>
<organism evidence="3 4">
    <name type="scientific">Microbacterium invictum</name>
    <dbReference type="NCBI Taxonomy" id="515415"/>
    <lineage>
        <taxon>Bacteria</taxon>
        <taxon>Bacillati</taxon>
        <taxon>Actinomycetota</taxon>
        <taxon>Actinomycetes</taxon>
        <taxon>Micrococcales</taxon>
        <taxon>Microbacteriaceae</taxon>
        <taxon>Microbacterium</taxon>
    </lineage>
</organism>
<keyword evidence="4" id="KW-1185">Reference proteome</keyword>
<dbReference type="InterPro" id="IPR007569">
    <property type="entry name" value="DUF559"/>
</dbReference>
<dbReference type="Gene3D" id="3.40.960.10">
    <property type="entry name" value="VSR Endonuclease"/>
    <property type="match status" value="1"/>
</dbReference>